<evidence type="ECO:0000256" key="1">
    <source>
        <dbReference type="SAM" id="MobiDB-lite"/>
    </source>
</evidence>
<reference evidence="2 3" key="1">
    <citation type="submission" date="2015-07" db="EMBL/GenBank/DDBJ databases">
        <title>The genome of Melipona quadrifasciata.</title>
        <authorList>
            <person name="Pan H."/>
            <person name="Kapheim K."/>
        </authorList>
    </citation>
    <scope>NUCLEOTIDE SEQUENCE [LARGE SCALE GENOMIC DNA]</scope>
    <source>
        <strain evidence="2">0111107301</strain>
        <tissue evidence="2">Whole body</tissue>
    </source>
</reference>
<feature type="region of interest" description="Disordered" evidence="1">
    <location>
        <begin position="1"/>
        <end position="31"/>
    </location>
</feature>
<proteinExistence type="predicted"/>
<protein>
    <submittedName>
        <fullName evidence="2">Uncharacterized protein</fullName>
    </submittedName>
</protein>
<organism evidence="2 3">
    <name type="scientific">Melipona quadrifasciata</name>
    <dbReference type="NCBI Taxonomy" id="166423"/>
    <lineage>
        <taxon>Eukaryota</taxon>
        <taxon>Metazoa</taxon>
        <taxon>Ecdysozoa</taxon>
        <taxon>Arthropoda</taxon>
        <taxon>Hexapoda</taxon>
        <taxon>Insecta</taxon>
        <taxon>Pterygota</taxon>
        <taxon>Neoptera</taxon>
        <taxon>Endopterygota</taxon>
        <taxon>Hymenoptera</taxon>
        <taxon>Apocrita</taxon>
        <taxon>Aculeata</taxon>
        <taxon>Apoidea</taxon>
        <taxon>Anthophila</taxon>
        <taxon>Apidae</taxon>
        <taxon>Melipona</taxon>
    </lineage>
</organism>
<keyword evidence="3" id="KW-1185">Reference proteome</keyword>
<dbReference type="Proteomes" id="UP000053105">
    <property type="component" value="Unassembled WGS sequence"/>
</dbReference>
<name>A0A0N0U4H0_9HYME</name>
<accession>A0A0N0U4H0</accession>
<dbReference type="AlphaFoldDB" id="A0A0N0U4H0"/>
<dbReference type="EMBL" id="KQ435824">
    <property type="protein sequence ID" value="KOX72058.1"/>
    <property type="molecule type" value="Genomic_DNA"/>
</dbReference>
<evidence type="ECO:0000313" key="2">
    <source>
        <dbReference type="EMBL" id="KOX72058.1"/>
    </source>
</evidence>
<sequence length="88" mass="9932">MPKTRGSIPLCLNTGKLFHPPPERSAAPEIADDGKERRVDAHLRLRILGYFNKLSMNSQTLQINPHNVQRDMSKVGLDDDDALRLLDL</sequence>
<evidence type="ECO:0000313" key="3">
    <source>
        <dbReference type="Proteomes" id="UP000053105"/>
    </source>
</evidence>
<gene>
    <name evidence="2" type="ORF">WN51_00919</name>
</gene>